<organism evidence="1 2">
    <name type="scientific">Streptomyces wuyuanensis</name>
    <dbReference type="NCBI Taxonomy" id="1196353"/>
    <lineage>
        <taxon>Bacteria</taxon>
        <taxon>Bacillati</taxon>
        <taxon>Actinomycetota</taxon>
        <taxon>Actinomycetes</taxon>
        <taxon>Kitasatosporales</taxon>
        <taxon>Streptomycetaceae</taxon>
        <taxon>Streptomyces</taxon>
    </lineage>
</organism>
<dbReference type="AlphaFoldDB" id="A0A1G9NXZ0"/>
<protein>
    <submittedName>
        <fullName evidence="1">Uncharacterized protein</fullName>
    </submittedName>
</protein>
<dbReference type="Proteomes" id="UP000199063">
    <property type="component" value="Unassembled WGS sequence"/>
</dbReference>
<accession>A0A1G9NXZ0</accession>
<gene>
    <name evidence="1" type="ORF">SAMN05444921_102160</name>
</gene>
<reference evidence="2" key="1">
    <citation type="submission" date="2016-10" db="EMBL/GenBank/DDBJ databases">
        <authorList>
            <person name="Varghese N."/>
            <person name="Submissions S."/>
        </authorList>
    </citation>
    <scope>NUCLEOTIDE SEQUENCE [LARGE SCALE GENOMIC DNA]</scope>
    <source>
        <strain evidence="2">CGMCC 4.7042</strain>
    </source>
</reference>
<dbReference type="OrthoDB" id="4717578at2"/>
<proteinExistence type="predicted"/>
<dbReference type="STRING" id="1196353.SAMN05444921_102160"/>
<dbReference type="RefSeq" id="WP_093652383.1">
    <property type="nucleotide sequence ID" value="NZ_FNHI01000002.1"/>
</dbReference>
<evidence type="ECO:0000313" key="2">
    <source>
        <dbReference type="Proteomes" id="UP000199063"/>
    </source>
</evidence>
<dbReference type="EMBL" id="FNHI01000002">
    <property type="protein sequence ID" value="SDL91153.1"/>
    <property type="molecule type" value="Genomic_DNA"/>
</dbReference>
<dbReference type="GeneID" id="40828110"/>
<name>A0A1G9NXZ0_9ACTN</name>
<evidence type="ECO:0000313" key="1">
    <source>
        <dbReference type="EMBL" id="SDL91153.1"/>
    </source>
</evidence>
<keyword evidence="2" id="KW-1185">Reference proteome</keyword>
<sequence>MSDPAKRSRHQSGMRDERYGEVVLISPDETGGLKGAVYNTYGLNDCPLDKWNALDAGALAAQYGVPAVFLNGPRFWTIDEVTTYNWGDVEKFDGLEARWAADVRIPPDVDVAAGSGKKHYVTTTVDRDTEYVLKAGRPVYALTDADGRTFVLQAYSHTVDPGQTMDSLASLGERLRLPDGWRFRTHTPDEDMHVTTVDKKATVVQDELENTYMLHAR</sequence>